<sequence length="154" mass="17174">MGVRRFAVTYALRFTSLLFVVLALVPAGAHLFSMLGKLRLSRAEYLAAQRAYDGWSLFGIVVFGALILLFALAVRLYRSGEPYALTVTAFLCVAGTQAVFWLFTFPANRATHNWTVLPEGWEAIRLQWEYSHAASAILNFIALVAMLISIIRTN</sequence>
<keyword evidence="3" id="KW-1185">Reference proteome</keyword>
<name>A0A2P7APT3_9HYPH</name>
<feature type="transmembrane region" description="Helical" evidence="1">
    <location>
        <begin position="12"/>
        <end position="35"/>
    </location>
</feature>
<evidence type="ECO:0000313" key="2">
    <source>
        <dbReference type="EMBL" id="PSH56232.1"/>
    </source>
</evidence>
<dbReference type="AlphaFoldDB" id="A0A2P7APT3"/>
<evidence type="ECO:0000313" key="3">
    <source>
        <dbReference type="Proteomes" id="UP000241158"/>
    </source>
</evidence>
<keyword evidence="1" id="KW-0812">Transmembrane</keyword>
<feature type="transmembrane region" description="Helical" evidence="1">
    <location>
        <begin position="55"/>
        <end position="76"/>
    </location>
</feature>
<proteinExistence type="predicted"/>
<dbReference type="Proteomes" id="UP000241158">
    <property type="component" value="Unassembled WGS sequence"/>
</dbReference>
<evidence type="ECO:0000256" key="1">
    <source>
        <dbReference type="SAM" id="Phobius"/>
    </source>
</evidence>
<reference evidence="3" key="1">
    <citation type="submission" date="2017-11" db="EMBL/GenBank/DDBJ databases">
        <authorList>
            <person name="Kuznetsova I."/>
            <person name="Sazanova A."/>
            <person name="Chirak E."/>
            <person name="Safronova V."/>
            <person name="Willems A."/>
        </authorList>
    </citation>
    <scope>NUCLEOTIDE SEQUENCE [LARGE SCALE GENOMIC DNA]</scope>
    <source>
        <strain evidence="3">PEPV15</strain>
    </source>
</reference>
<dbReference type="EMBL" id="PGGN01000004">
    <property type="protein sequence ID" value="PSH56232.1"/>
    <property type="molecule type" value="Genomic_DNA"/>
</dbReference>
<keyword evidence="1" id="KW-0472">Membrane</keyword>
<feature type="transmembrane region" description="Helical" evidence="1">
    <location>
        <begin position="83"/>
        <end position="103"/>
    </location>
</feature>
<protein>
    <recommendedName>
        <fullName evidence="4">DUF1772 domain-containing protein</fullName>
    </recommendedName>
</protein>
<dbReference type="OrthoDB" id="1453741at2"/>
<accession>A0A2P7APT3</accession>
<gene>
    <name evidence="2" type="ORF">CU100_19435</name>
</gene>
<keyword evidence="1" id="KW-1133">Transmembrane helix</keyword>
<evidence type="ECO:0008006" key="4">
    <source>
        <dbReference type="Google" id="ProtNLM"/>
    </source>
</evidence>
<organism evidence="2 3">
    <name type="scientific">Phyllobacterium endophyticum</name>
    <dbReference type="NCBI Taxonomy" id="1149773"/>
    <lineage>
        <taxon>Bacteria</taxon>
        <taxon>Pseudomonadati</taxon>
        <taxon>Pseudomonadota</taxon>
        <taxon>Alphaproteobacteria</taxon>
        <taxon>Hyphomicrobiales</taxon>
        <taxon>Phyllobacteriaceae</taxon>
        <taxon>Phyllobacterium</taxon>
    </lineage>
</organism>
<comment type="caution">
    <text evidence="2">The sequence shown here is derived from an EMBL/GenBank/DDBJ whole genome shotgun (WGS) entry which is preliminary data.</text>
</comment>
<feature type="transmembrane region" description="Helical" evidence="1">
    <location>
        <begin position="130"/>
        <end position="151"/>
    </location>
</feature>